<reference evidence="1" key="1">
    <citation type="submission" date="2020-05" db="EMBL/GenBank/DDBJ databases">
        <title>Phylogenomic resolution of chytrid fungi.</title>
        <authorList>
            <person name="Stajich J.E."/>
            <person name="Amses K."/>
            <person name="Simmons R."/>
            <person name="Seto K."/>
            <person name="Myers J."/>
            <person name="Bonds A."/>
            <person name="Quandt C.A."/>
            <person name="Barry K."/>
            <person name="Liu P."/>
            <person name="Grigoriev I."/>
            <person name="Longcore J.E."/>
            <person name="James T.Y."/>
        </authorList>
    </citation>
    <scope>NUCLEOTIDE SEQUENCE</scope>
    <source>
        <strain evidence="1">PLAUS21</strain>
    </source>
</reference>
<proteinExistence type="predicted"/>
<gene>
    <name evidence="1" type="ORF">HK103_004203</name>
</gene>
<dbReference type="EMBL" id="JADGKB010000033">
    <property type="protein sequence ID" value="KAJ3257912.1"/>
    <property type="molecule type" value="Genomic_DNA"/>
</dbReference>
<keyword evidence="2" id="KW-1185">Reference proteome</keyword>
<protein>
    <submittedName>
        <fullName evidence="1">Uncharacterized protein</fullName>
    </submittedName>
</protein>
<comment type="caution">
    <text evidence="1">The sequence shown here is derived from an EMBL/GenBank/DDBJ whole genome shotgun (WGS) entry which is preliminary data.</text>
</comment>
<sequence>MKIFAHMSNLQQLSQEYLSLKGIKGHWEGGEYTKEVDSFNSRKHQAMKTLAESIAVGSDSKIIYDLFGQPDKIETDTLTFMPGPVVQSTVADTDGPKDLFLEYYWRGRHDFLYFQVDSTTSVVKKVAWYNALE</sequence>
<evidence type="ECO:0000313" key="1">
    <source>
        <dbReference type="EMBL" id="KAJ3257912.1"/>
    </source>
</evidence>
<dbReference type="AlphaFoldDB" id="A0AAD5ULF2"/>
<accession>A0AAD5ULF2</accession>
<dbReference type="Proteomes" id="UP001210925">
    <property type="component" value="Unassembled WGS sequence"/>
</dbReference>
<evidence type="ECO:0000313" key="2">
    <source>
        <dbReference type="Proteomes" id="UP001210925"/>
    </source>
</evidence>
<organism evidence="1 2">
    <name type="scientific">Boothiomyces macroporosus</name>
    <dbReference type="NCBI Taxonomy" id="261099"/>
    <lineage>
        <taxon>Eukaryota</taxon>
        <taxon>Fungi</taxon>
        <taxon>Fungi incertae sedis</taxon>
        <taxon>Chytridiomycota</taxon>
        <taxon>Chytridiomycota incertae sedis</taxon>
        <taxon>Chytridiomycetes</taxon>
        <taxon>Rhizophydiales</taxon>
        <taxon>Terramycetaceae</taxon>
        <taxon>Boothiomyces</taxon>
    </lineage>
</organism>
<name>A0AAD5ULF2_9FUNG</name>